<keyword evidence="5" id="KW-1185">Reference proteome</keyword>
<dbReference type="Pfam" id="PF00445">
    <property type="entry name" value="Ribonuclease_T2"/>
    <property type="match status" value="1"/>
</dbReference>
<evidence type="ECO:0000256" key="3">
    <source>
        <dbReference type="SAM" id="MobiDB-lite"/>
    </source>
</evidence>
<evidence type="ECO:0000313" key="5">
    <source>
        <dbReference type="Proteomes" id="UP001634747"/>
    </source>
</evidence>
<proteinExistence type="inferred from homology"/>
<accession>A0ABW9KEX5</accession>
<reference evidence="4 5" key="1">
    <citation type="submission" date="2024-12" db="EMBL/GenBank/DDBJ databases">
        <authorList>
            <person name="Lee Y."/>
        </authorList>
    </citation>
    <scope>NUCLEOTIDE SEQUENCE [LARGE SCALE GENOMIC DNA]</scope>
    <source>
        <strain evidence="4 5">03SUJ4</strain>
    </source>
</reference>
<evidence type="ECO:0000256" key="2">
    <source>
        <dbReference type="RuleBase" id="RU004328"/>
    </source>
</evidence>
<comment type="similarity">
    <text evidence="1 2">Belongs to the RNase T2 family.</text>
</comment>
<dbReference type="InterPro" id="IPR033130">
    <property type="entry name" value="RNase_T2_His_AS_2"/>
</dbReference>
<dbReference type="InterPro" id="IPR001568">
    <property type="entry name" value="RNase_T2-like"/>
</dbReference>
<dbReference type="EMBL" id="JBJYXY010000001">
    <property type="protein sequence ID" value="MFN2974164.1"/>
    <property type="molecule type" value="Genomic_DNA"/>
</dbReference>
<protein>
    <submittedName>
        <fullName evidence="4">Ribonuclease T2</fullName>
    </submittedName>
</protein>
<name>A0ABW9KEX5_9BACT</name>
<comment type="caution">
    <text evidence="4">The sequence shown here is derived from an EMBL/GenBank/DDBJ whole genome shotgun (WGS) entry which is preliminary data.</text>
</comment>
<dbReference type="PROSITE" id="PS00531">
    <property type="entry name" value="RNASE_T2_2"/>
    <property type="match status" value="1"/>
</dbReference>
<dbReference type="Proteomes" id="UP001634747">
    <property type="component" value="Unassembled WGS sequence"/>
</dbReference>
<dbReference type="InterPro" id="IPR039378">
    <property type="entry name" value="RNase_T2_prok"/>
</dbReference>
<evidence type="ECO:0000313" key="4">
    <source>
        <dbReference type="EMBL" id="MFN2974164.1"/>
    </source>
</evidence>
<dbReference type="PANTHER" id="PTHR11240:SF22">
    <property type="entry name" value="RIBONUCLEASE T2"/>
    <property type="match status" value="1"/>
</dbReference>
<evidence type="ECO:0000256" key="1">
    <source>
        <dbReference type="ARBA" id="ARBA00007469"/>
    </source>
</evidence>
<dbReference type="PROSITE" id="PS00530">
    <property type="entry name" value="RNASE_T2_1"/>
    <property type="match status" value="1"/>
</dbReference>
<dbReference type="Gene3D" id="3.90.730.10">
    <property type="entry name" value="Ribonuclease T2-like"/>
    <property type="match status" value="1"/>
</dbReference>
<feature type="region of interest" description="Disordered" evidence="3">
    <location>
        <begin position="47"/>
        <end position="103"/>
    </location>
</feature>
<organism evidence="4 5">
    <name type="scientific">Terriglobus aquaticus</name>
    <dbReference type="NCBI Taxonomy" id="940139"/>
    <lineage>
        <taxon>Bacteria</taxon>
        <taxon>Pseudomonadati</taxon>
        <taxon>Acidobacteriota</taxon>
        <taxon>Terriglobia</taxon>
        <taxon>Terriglobales</taxon>
        <taxon>Acidobacteriaceae</taxon>
        <taxon>Terriglobus</taxon>
    </lineage>
</organism>
<dbReference type="PANTHER" id="PTHR11240">
    <property type="entry name" value="RIBONUCLEASE T2"/>
    <property type="match status" value="1"/>
</dbReference>
<gene>
    <name evidence="4" type="ORF">ACK2TP_00160</name>
</gene>
<sequence length="288" mass="31381">MNRLATTSLLLAIPLFINGCQSSQRPQPAPVASNNQRPVNDRAYDDRYQSESHHRHHHGGQSVASNDDWSSYDRPETSDTPLEDAARSGVAQGGRSRSHHNRRALTAAPGQFDFYVLNLSWSPEFCSGHPSAAECAQHRAFTLHGLWPQNNDGTYPEDCSEAPGPASPSQYADIYPDASLLQHEWQTHGTCSGLSADQFFTLARRADQSVQIPSRLAHLTQTISLAPSQIITLFTQANSSFPANSLALTCGNNFLTAVEVCMDKNLKPEACSAVKSCGATQVRIPPPQ</sequence>
<dbReference type="RefSeq" id="WP_263414263.1">
    <property type="nucleotide sequence ID" value="NZ_BAABBH010000001.1"/>
</dbReference>
<dbReference type="CDD" id="cd01062">
    <property type="entry name" value="RNase_T2_prok"/>
    <property type="match status" value="1"/>
</dbReference>
<dbReference type="InterPro" id="IPR018188">
    <property type="entry name" value="RNase_T2_His_AS_1"/>
</dbReference>
<dbReference type="InterPro" id="IPR036430">
    <property type="entry name" value="RNase_T2-like_sf"/>
</dbReference>
<dbReference type="SUPFAM" id="SSF55895">
    <property type="entry name" value="Ribonuclease Rh-like"/>
    <property type="match status" value="1"/>
</dbReference>